<dbReference type="EMBL" id="UYWY01023502">
    <property type="protein sequence ID" value="VDM47646.1"/>
    <property type="molecule type" value="Genomic_DNA"/>
</dbReference>
<reference evidence="3" key="1">
    <citation type="submission" date="2016-06" db="UniProtKB">
        <authorList>
            <consortium name="WormBaseParasite"/>
        </authorList>
    </citation>
    <scope>IDENTIFICATION</scope>
</reference>
<name>A0A183V6F5_TOXCA</name>
<gene>
    <name evidence="1" type="ORF">TCNE_LOCUS16325</name>
</gene>
<organism evidence="2 3">
    <name type="scientific">Toxocara canis</name>
    <name type="common">Canine roundworm</name>
    <dbReference type="NCBI Taxonomy" id="6265"/>
    <lineage>
        <taxon>Eukaryota</taxon>
        <taxon>Metazoa</taxon>
        <taxon>Ecdysozoa</taxon>
        <taxon>Nematoda</taxon>
        <taxon>Chromadorea</taxon>
        <taxon>Rhabditida</taxon>
        <taxon>Spirurina</taxon>
        <taxon>Ascaridomorpha</taxon>
        <taxon>Ascaridoidea</taxon>
        <taxon>Toxocaridae</taxon>
        <taxon>Toxocara</taxon>
    </lineage>
</organism>
<accession>A0A183V6F5</accession>
<sequence>MSVTSDCVLLLQANDPNVPLDLWSDRQIALSWVLFNNERDRFVRNQVQKIKAVKSVQFRFIPGYLNPVDRQQKVSILKNSLVAYNGVKGPPFLRRQLTIGLIKLDSQLIQMSQVASQLLRAPSVRYKRGNIHLSTFSVLIDSATVTVF</sequence>
<keyword evidence="2" id="KW-1185">Reference proteome</keyword>
<reference evidence="1 2" key="2">
    <citation type="submission" date="2018-11" db="EMBL/GenBank/DDBJ databases">
        <authorList>
            <consortium name="Pathogen Informatics"/>
        </authorList>
    </citation>
    <scope>NUCLEOTIDE SEQUENCE [LARGE SCALE GENOMIC DNA]</scope>
</reference>
<dbReference type="Proteomes" id="UP000050794">
    <property type="component" value="Unassembled WGS sequence"/>
</dbReference>
<evidence type="ECO:0000313" key="1">
    <source>
        <dbReference type="EMBL" id="VDM47646.1"/>
    </source>
</evidence>
<dbReference type="AlphaFoldDB" id="A0A183V6F5"/>
<dbReference type="WBParaSite" id="TCNE_0001632601-mRNA-1">
    <property type="protein sequence ID" value="TCNE_0001632601-mRNA-1"/>
    <property type="gene ID" value="TCNE_0001632601"/>
</dbReference>
<evidence type="ECO:0000313" key="2">
    <source>
        <dbReference type="Proteomes" id="UP000050794"/>
    </source>
</evidence>
<proteinExistence type="predicted"/>
<protein>
    <submittedName>
        <fullName evidence="3">Reverse transcriptase</fullName>
    </submittedName>
</protein>
<evidence type="ECO:0000313" key="3">
    <source>
        <dbReference type="WBParaSite" id="TCNE_0001632601-mRNA-1"/>
    </source>
</evidence>